<protein>
    <submittedName>
        <fullName evidence="2">Uncharacterized protein</fullName>
    </submittedName>
</protein>
<dbReference type="Proteomes" id="UP000778523">
    <property type="component" value="Unassembled WGS sequence"/>
</dbReference>
<keyword evidence="1" id="KW-0472">Membrane</keyword>
<keyword evidence="1" id="KW-1133">Transmembrane helix</keyword>
<dbReference type="EMBL" id="JABCSC020000006">
    <property type="protein sequence ID" value="NSL56874.1"/>
    <property type="molecule type" value="Genomic_DNA"/>
</dbReference>
<evidence type="ECO:0000313" key="2">
    <source>
        <dbReference type="EMBL" id="NSL56874.1"/>
    </source>
</evidence>
<keyword evidence="1" id="KW-0812">Transmembrane</keyword>
<name>A0ABX2IQ91_9RHOO</name>
<accession>A0ABX2IQ91</accession>
<gene>
    <name evidence="2" type="ORF">HJ583_017720</name>
</gene>
<keyword evidence="3" id="KW-1185">Reference proteome</keyword>
<proteinExistence type="predicted"/>
<evidence type="ECO:0000256" key="1">
    <source>
        <dbReference type="SAM" id="Phobius"/>
    </source>
</evidence>
<reference evidence="2 3" key="1">
    <citation type="submission" date="2020-06" db="EMBL/GenBank/DDBJ databases">
        <title>Draft genome of Uliginosibacterium sp. IMCC34675.</title>
        <authorList>
            <person name="Song J."/>
        </authorList>
    </citation>
    <scope>NUCLEOTIDE SEQUENCE [LARGE SCALE GENOMIC DNA]</scope>
    <source>
        <strain evidence="2 3">IMCC34675</strain>
    </source>
</reference>
<sequence length="116" mass="13001">MNHIEINLFKDSREPFLKMLTDENIEYGEIHKFSVGAVLASGTSIGVSLIQASAPWVAFSAVLVAWIRSRSSRKVIITTKDHVVIHIEGMSQQDVEKILDRVENITVIDTKPPENE</sequence>
<evidence type="ECO:0000313" key="3">
    <source>
        <dbReference type="Proteomes" id="UP000778523"/>
    </source>
</evidence>
<organism evidence="2 3">
    <name type="scientific">Uliginosibacterium aquaticum</name>
    <dbReference type="NCBI Taxonomy" id="2731212"/>
    <lineage>
        <taxon>Bacteria</taxon>
        <taxon>Pseudomonadati</taxon>
        <taxon>Pseudomonadota</taxon>
        <taxon>Betaproteobacteria</taxon>
        <taxon>Rhodocyclales</taxon>
        <taxon>Zoogloeaceae</taxon>
        <taxon>Uliginosibacterium</taxon>
    </lineage>
</organism>
<comment type="caution">
    <text evidence="2">The sequence shown here is derived from an EMBL/GenBank/DDBJ whole genome shotgun (WGS) entry which is preliminary data.</text>
</comment>
<dbReference type="RefSeq" id="WP_170023160.1">
    <property type="nucleotide sequence ID" value="NZ_JABCSC020000006.1"/>
</dbReference>
<feature type="transmembrane region" description="Helical" evidence="1">
    <location>
        <begin position="45"/>
        <end position="67"/>
    </location>
</feature>